<keyword evidence="2" id="KW-1185">Reference proteome</keyword>
<organism evidence="1 2">
    <name type="scientific">Tenacibaculum maritimum NCIMB 2154</name>
    <dbReference type="NCBI Taxonomy" id="1349785"/>
    <lineage>
        <taxon>Bacteria</taxon>
        <taxon>Pseudomonadati</taxon>
        <taxon>Bacteroidota</taxon>
        <taxon>Flavobacteriia</taxon>
        <taxon>Flavobacteriales</taxon>
        <taxon>Flavobacteriaceae</taxon>
        <taxon>Tenacibaculum</taxon>
    </lineage>
</organism>
<dbReference type="AlphaFoldDB" id="A0A2H1E830"/>
<dbReference type="RefSeq" id="WP_024742449.1">
    <property type="nucleotide sequence ID" value="NZ_BAUG01000075.1"/>
</dbReference>
<dbReference type="GeneID" id="47722478"/>
<evidence type="ECO:0000313" key="1">
    <source>
        <dbReference type="EMBL" id="SFZ81025.1"/>
    </source>
</evidence>
<gene>
    <name evidence="1" type="ORF">MARIT_0912</name>
</gene>
<reference evidence="1 2" key="1">
    <citation type="submission" date="2016-11" db="EMBL/GenBank/DDBJ databases">
        <authorList>
            <person name="Jaros S."/>
            <person name="Januszkiewicz K."/>
            <person name="Wedrychowicz H."/>
        </authorList>
    </citation>
    <scope>NUCLEOTIDE SEQUENCE [LARGE SCALE GENOMIC DNA]</scope>
    <source>
        <strain evidence="1">NCIMB 2154T</strain>
    </source>
</reference>
<dbReference type="KEGG" id="tmar:MARIT_0912"/>
<dbReference type="Proteomes" id="UP000231564">
    <property type="component" value="Chromosome MARIT"/>
</dbReference>
<sequence length="127" mass="15068">MMRYILLILLLTSCTKKYVLRPKISGSIYNKNRIPINDVEIVFIDCLNSDCNGEKAVYSDEKGRFVIKKEIITYLFNKPHKYKRPYYSHTMIIKKEGYKTDTVDIRKWKVKNNIVEMDSIILNLIKK</sequence>
<accession>A0A2H1E830</accession>
<dbReference type="EMBL" id="LT634361">
    <property type="protein sequence ID" value="SFZ81025.1"/>
    <property type="molecule type" value="Genomic_DNA"/>
</dbReference>
<proteinExistence type="predicted"/>
<protein>
    <recommendedName>
        <fullName evidence="3">Lipoprotein</fullName>
    </recommendedName>
</protein>
<evidence type="ECO:0000313" key="2">
    <source>
        <dbReference type="Proteomes" id="UP000231564"/>
    </source>
</evidence>
<name>A0A2H1E830_9FLAO</name>
<dbReference type="STRING" id="1349785.GCA_000509405_00178"/>
<evidence type="ECO:0008006" key="3">
    <source>
        <dbReference type="Google" id="ProtNLM"/>
    </source>
</evidence>
<dbReference type="OrthoDB" id="5295174at2"/>